<keyword evidence="2" id="KW-1185">Reference proteome</keyword>
<reference evidence="1 2" key="1">
    <citation type="submission" date="2021-07" db="EMBL/GenBank/DDBJ databases">
        <title>Genome data of Colletotrichum spaethianum.</title>
        <authorList>
            <person name="Utami Y.D."/>
            <person name="Hiruma K."/>
        </authorList>
    </citation>
    <scope>NUCLEOTIDE SEQUENCE [LARGE SCALE GENOMIC DNA]</scope>
    <source>
        <strain evidence="1 2">MAFF 242679</strain>
    </source>
</reference>
<organism evidence="1 2">
    <name type="scientific">Colletotrichum liriopes</name>
    <dbReference type="NCBI Taxonomy" id="708192"/>
    <lineage>
        <taxon>Eukaryota</taxon>
        <taxon>Fungi</taxon>
        <taxon>Dikarya</taxon>
        <taxon>Ascomycota</taxon>
        <taxon>Pezizomycotina</taxon>
        <taxon>Sordariomycetes</taxon>
        <taxon>Hypocreomycetidae</taxon>
        <taxon>Glomerellales</taxon>
        <taxon>Glomerellaceae</taxon>
        <taxon>Colletotrichum</taxon>
        <taxon>Colletotrichum spaethianum species complex</taxon>
    </lineage>
</organism>
<comment type="caution">
    <text evidence="1">The sequence shown here is derived from an EMBL/GenBank/DDBJ whole genome shotgun (WGS) entry which is preliminary data.</text>
</comment>
<proteinExistence type="predicted"/>
<dbReference type="Proteomes" id="UP001055172">
    <property type="component" value="Unassembled WGS sequence"/>
</dbReference>
<dbReference type="AlphaFoldDB" id="A0AA37LM05"/>
<name>A0AA37LM05_9PEZI</name>
<dbReference type="EMBL" id="BPPX01000001">
    <property type="protein sequence ID" value="GJC77634.1"/>
    <property type="molecule type" value="Genomic_DNA"/>
</dbReference>
<evidence type="ECO:0000313" key="2">
    <source>
        <dbReference type="Proteomes" id="UP001055172"/>
    </source>
</evidence>
<accession>A0AA37LM05</accession>
<evidence type="ECO:0000313" key="1">
    <source>
        <dbReference type="EMBL" id="GJC77634.1"/>
    </source>
</evidence>
<gene>
    <name evidence="1" type="ORF">ColLi_00472</name>
</gene>
<protein>
    <submittedName>
        <fullName evidence="1">Uncharacterized protein</fullName>
    </submittedName>
</protein>
<sequence>MQHSYNDALNVYIDEVVINGARGKAPSGLLNDKEGTESKATLRYGFPAGLWYSWGPLSGF</sequence>